<organism evidence="2 3">
    <name type="scientific">Urechidicola croceus</name>
    <dbReference type="NCBI Taxonomy" id="1850246"/>
    <lineage>
        <taxon>Bacteria</taxon>
        <taxon>Pseudomonadati</taxon>
        <taxon>Bacteroidota</taxon>
        <taxon>Flavobacteriia</taxon>
        <taxon>Flavobacteriales</taxon>
        <taxon>Flavobacteriaceae</taxon>
        <taxon>Urechidicola</taxon>
    </lineage>
</organism>
<keyword evidence="3" id="KW-1185">Reference proteome</keyword>
<name>A0A1D8P454_9FLAO</name>
<evidence type="ECO:0000259" key="1">
    <source>
        <dbReference type="Pfam" id="PF20594"/>
    </source>
</evidence>
<dbReference type="EMBL" id="CP017478">
    <property type="protein sequence ID" value="AOW19327.1"/>
    <property type="molecule type" value="Genomic_DNA"/>
</dbReference>
<reference evidence="2 3" key="1">
    <citation type="submission" date="2016-10" db="EMBL/GenBank/DDBJ databases">
        <title>Lutibacter sp. LPB0138, isolated from marine gastropod.</title>
        <authorList>
            <person name="Kim E."/>
            <person name="Yi H."/>
        </authorList>
    </citation>
    <scope>NUCLEOTIDE SEQUENCE [LARGE SCALE GENOMIC DNA]</scope>
    <source>
        <strain evidence="2 3">LPB0138</strain>
    </source>
</reference>
<dbReference type="Pfam" id="PF20594">
    <property type="entry name" value="DUF6794"/>
    <property type="match status" value="1"/>
</dbReference>
<gene>
    <name evidence="2" type="ORF">LPB138_00915</name>
</gene>
<evidence type="ECO:0000313" key="3">
    <source>
        <dbReference type="Proteomes" id="UP000176050"/>
    </source>
</evidence>
<dbReference type="RefSeq" id="WP_070235457.1">
    <property type="nucleotide sequence ID" value="NZ_CP017478.1"/>
</dbReference>
<proteinExistence type="predicted"/>
<accession>A0A1D8P454</accession>
<dbReference type="AlphaFoldDB" id="A0A1D8P454"/>
<feature type="domain" description="DUF6794" evidence="1">
    <location>
        <begin position="29"/>
        <end position="112"/>
    </location>
</feature>
<protein>
    <recommendedName>
        <fullName evidence="1">DUF6794 domain-containing protein</fullName>
    </recommendedName>
</protein>
<sequence length="248" mass="29681">MNRIIIVILLFPTLLLSQNNCEKYVEKYIPTDLNDAISFFECKWSNESLNEFKFKEEQKATSELHFGTGRSLRNNWKLWAGTSELSKFFRDLGINHPDDMSSIILTSLHRKLNGIEIELDNQIKYYKDYWAESERKENERKKEEFSEFKIGDIVEFLYDYDFVSKRQEKKYMNDKCFATGKVIDLNKEKFELKINLIKSCDRKGIIILEYDVWDKVDGEYKKIEEDKIEIMKKGETRWTSYSLWETAE</sequence>
<dbReference type="KEGG" id="lul:LPB138_00915"/>
<dbReference type="Proteomes" id="UP000176050">
    <property type="component" value="Chromosome"/>
</dbReference>
<dbReference type="InterPro" id="IPR046744">
    <property type="entry name" value="DUF6794"/>
</dbReference>
<dbReference type="OrthoDB" id="983155at2"/>
<evidence type="ECO:0000313" key="2">
    <source>
        <dbReference type="EMBL" id="AOW19327.1"/>
    </source>
</evidence>